<organism evidence="1">
    <name type="scientific">Eucalyptus grandis</name>
    <name type="common">Flooded gum</name>
    <dbReference type="NCBI Taxonomy" id="71139"/>
    <lineage>
        <taxon>Eukaryota</taxon>
        <taxon>Viridiplantae</taxon>
        <taxon>Streptophyta</taxon>
        <taxon>Embryophyta</taxon>
        <taxon>Tracheophyta</taxon>
        <taxon>Spermatophyta</taxon>
        <taxon>Magnoliopsida</taxon>
        <taxon>eudicotyledons</taxon>
        <taxon>Gunneridae</taxon>
        <taxon>Pentapetalae</taxon>
        <taxon>rosids</taxon>
        <taxon>malvids</taxon>
        <taxon>Myrtales</taxon>
        <taxon>Myrtaceae</taxon>
        <taxon>Myrtoideae</taxon>
        <taxon>Eucalypteae</taxon>
        <taxon>Eucalyptus</taxon>
    </lineage>
</organism>
<reference evidence="1" key="1">
    <citation type="submission" date="2013-07" db="EMBL/GenBank/DDBJ databases">
        <title>The genome of Eucalyptus grandis.</title>
        <authorList>
            <person name="Schmutz J."/>
            <person name="Hayes R."/>
            <person name="Myburg A."/>
            <person name="Tuskan G."/>
            <person name="Grattapaglia D."/>
            <person name="Rokhsar D.S."/>
        </authorList>
    </citation>
    <scope>NUCLEOTIDE SEQUENCE</scope>
    <source>
        <tissue evidence="1">Leaf extractions</tissue>
    </source>
</reference>
<sequence>MPKETFSSDHIFETGPVGPIYEADRTQLIIKSTWDIKSKESIETSKSEDKIVEHTHDRLASFSFFFFPCQQVNF</sequence>
<dbReference type="InParanoid" id="A0A059AP44"/>
<dbReference type="AlphaFoldDB" id="A0A059AP44"/>
<name>A0A059AP44_EUCGR</name>
<proteinExistence type="predicted"/>
<dbReference type="Gramene" id="KCW55421">
    <property type="protein sequence ID" value="KCW55421"/>
    <property type="gene ID" value="EUGRSUZ_I01327"/>
</dbReference>
<dbReference type="EMBL" id="KK198761">
    <property type="protein sequence ID" value="KCW55421.1"/>
    <property type="molecule type" value="Genomic_DNA"/>
</dbReference>
<evidence type="ECO:0000313" key="1">
    <source>
        <dbReference type="EMBL" id="KCW55421.1"/>
    </source>
</evidence>
<gene>
    <name evidence="1" type="ORF">EUGRSUZ_I01327</name>
</gene>
<accession>A0A059AP44</accession>
<protein>
    <submittedName>
        <fullName evidence="1">Uncharacterized protein</fullName>
    </submittedName>
</protein>